<organism evidence="8 9">
    <name type="scientific">Allosphingosinicella flava</name>
    <dbReference type="NCBI Taxonomy" id="2771430"/>
    <lineage>
        <taxon>Bacteria</taxon>
        <taxon>Pseudomonadati</taxon>
        <taxon>Pseudomonadota</taxon>
        <taxon>Alphaproteobacteria</taxon>
        <taxon>Sphingomonadales</taxon>
        <taxon>Sphingomonadaceae</taxon>
        <taxon>Allosphingosinicella</taxon>
    </lineage>
</organism>
<evidence type="ECO:0000256" key="2">
    <source>
        <dbReference type="ARBA" id="ARBA00022692"/>
    </source>
</evidence>
<comment type="similarity">
    <text evidence="7">Belongs to the transglycosylase MltG family.</text>
</comment>
<gene>
    <name evidence="7 8" type="primary">mltG</name>
    <name evidence="8" type="ORF">IC614_04990</name>
</gene>
<keyword evidence="1 7" id="KW-1003">Cell membrane</keyword>
<keyword evidence="6 7" id="KW-0961">Cell wall biogenesis/degradation</keyword>
<dbReference type="CDD" id="cd08010">
    <property type="entry name" value="MltG_like"/>
    <property type="match status" value="1"/>
</dbReference>
<keyword evidence="3 7" id="KW-1133">Transmembrane helix</keyword>
<dbReference type="InterPro" id="IPR003770">
    <property type="entry name" value="MLTG-like"/>
</dbReference>
<comment type="catalytic activity">
    <reaction evidence="7">
        <text>a peptidoglycan chain = a peptidoglycan chain with N-acetyl-1,6-anhydromuramyl-[peptide] at the reducing end + a peptidoglycan chain with N-acetylglucosamine at the non-reducing end.</text>
        <dbReference type="EC" id="4.2.2.29"/>
    </reaction>
</comment>
<dbReference type="AlphaFoldDB" id="A0A7T2GLA0"/>
<keyword evidence="4 7" id="KW-0472">Membrane</keyword>
<name>A0A7T2GLA0_9SPHN</name>
<evidence type="ECO:0000256" key="1">
    <source>
        <dbReference type="ARBA" id="ARBA00022475"/>
    </source>
</evidence>
<keyword evidence="2 7" id="KW-0812">Transmembrane</keyword>
<dbReference type="GO" id="GO:0009252">
    <property type="term" value="P:peptidoglycan biosynthetic process"/>
    <property type="evidence" value="ECO:0007669"/>
    <property type="project" value="UniProtKB-UniRule"/>
</dbReference>
<dbReference type="GO" id="GO:0071555">
    <property type="term" value="P:cell wall organization"/>
    <property type="evidence" value="ECO:0007669"/>
    <property type="project" value="UniProtKB-KW"/>
</dbReference>
<dbReference type="PANTHER" id="PTHR30518:SF2">
    <property type="entry name" value="ENDOLYTIC MUREIN TRANSGLYCOSYLASE"/>
    <property type="match status" value="1"/>
</dbReference>
<dbReference type="Proteomes" id="UP000594873">
    <property type="component" value="Chromosome"/>
</dbReference>
<evidence type="ECO:0000256" key="5">
    <source>
        <dbReference type="ARBA" id="ARBA00023239"/>
    </source>
</evidence>
<keyword evidence="9" id="KW-1185">Reference proteome</keyword>
<evidence type="ECO:0000256" key="3">
    <source>
        <dbReference type="ARBA" id="ARBA00022989"/>
    </source>
</evidence>
<evidence type="ECO:0000313" key="9">
    <source>
        <dbReference type="Proteomes" id="UP000594873"/>
    </source>
</evidence>
<reference evidence="8 9" key="1">
    <citation type="submission" date="2020-11" db="EMBL/GenBank/DDBJ databases">
        <title>Genome seq and assembly of Sphingosinicella sp.</title>
        <authorList>
            <person name="Chhetri G."/>
        </authorList>
    </citation>
    <scope>NUCLEOTIDE SEQUENCE [LARGE SCALE GENOMIC DNA]</scope>
    <source>
        <strain evidence="8 9">UDD2</strain>
    </source>
</reference>
<keyword evidence="5 7" id="KW-0456">Lyase</keyword>
<keyword evidence="7" id="KW-0997">Cell inner membrane</keyword>
<dbReference type="EMBL" id="CP065592">
    <property type="protein sequence ID" value="QPQ55939.1"/>
    <property type="molecule type" value="Genomic_DNA"/>
</dbReference>
<dbReference type="EC" id="4.2.2.29" evidence="7"/>
<dbReference type="HAMAP" id="MF_02065">
    <property type="entry name" value="MltG"/>
    <property type="match status" value="1"/>
</dbReference>
<dbReference type="KEGG" id="sflv:IC614_04990"/>
<dbReference type="Gene3D" id="3.30.160.60">
    <property type="entry name" value="Classic Zinc Finger"/>
    <property type="match status" value="1"/>
</dbReference>
<dbReference type="GO" id="GO:0008932">
    <property type="term" value="F:lytic endotransglycosylase activity"/>
    <property type="evidence" value="ECO:0007669"/>
    <property type="project" value="UniProtKB-UniRule"/>
</dbReference>
<sequence>MSVRVKALLAYAALILAVLAVGFVVKTWWGEGPMSRDRNFVVEQGATLTGTARKLEEKGLIRSAGAFTKFAAVLGSSDPVRAGEFTIPAGASGSQILDILQHAQPIRRLVTIPEGMPSILVHERLRGEARLVGPVPIPAEGSVLPDSYSYESGETRAAVLKRMQDAMTKELDRLWAGRKPGSVVKSKAEAITLASIVEKETGKPSERRMVAGVYSNRLRIGMKLDADPTVIYPITKGKPLGRRILRSELQAKNGYNTYASPGLPVGPIANPGRESIAAVLDPAPTKALYFVADGTGGHIFADTLEQHNANVRKWYEIRRARGEM</sequence>
<protein>
    <recommendedName>
        <fullName evidence="7">Endolytic murein transglycosylase</fullName>
        <ecNumber evidence="7">4.2.2.29</ecNumber>
    </recommendedName>
    <alternativeName>
        <fullName evidence="7">Peptidoglycan lytic transglycosylase</fullName>
    </alternativeName>
    <alternativeName>
        <fullName evidence="7">Peptidoglycan polymerization terminase</fullName>
    </alternativeName>
</protein>
<dbReference type="RefSeq" id="WP_200972800.1">
    <property type="nucleotide sequence ID" value="NZ_CP065592.1"/>
</dbReference>
<evidence type="ECO:0000256" key="7">
    <source>
        <dbReference type="HAMAP-Rule" id="MF_02065"/>
    </source>
</evidence>
<dbReference type="Pfam" id="PF02618">
    <property type="entry name" value="YceG"/>
    <property type="match status" value="1"/>
</dbReference>
<feature type="site" description="Important for catalytic activity" evidence="7">
    <location>
        <position position="200"/>
    </location>
</feature>
<dbReference type="NCBIfam" id="TIGR00247">
    <property type="entry name" value="endolytic transglycosylase MltG"/>
    <property type="match status" value="1"/>
</dbReference>
<evidence type="ECO:0000256" key="6">
    <source>
        <dbReference type="ARBA" id="ARBA00023316"/>
    </source>
</evidence>
<evidence type="ECO:0000313" key="8">
    <source>
        <dbReference type="EMBL" id="QPQ55939.1"/>
    </source>
</evidence>
<comment type="function">
    <text evidence="7">Functions as a peptidoglycan terminase that cleaves nascent peptidoglycan strands endolytically to terminate their elongation.</text>
</comment>
<proteinExistence type="inferred from homology"/>
<dbReference type="Gene3D" id="3.30.1490.480">
    <property type="entry name" value="Endolytic murein transglycosylase"/>
    <property type="match status" value="1"/>
</dbReference>
<dbReference type="GO" id="GO:0005886">
    <property type="term" value="C:plasma membrane"/>
    <property type="evidence" value="ECO:0007669"/>
    <property type="project" value="UniProtKB-UniRule"/>
</dbReference>
<accession>A0A7T2GLA0</accession>
<dbReference type="PANTHER" id="PTHR30518">
    <property type="entry name" value="ENDOLYTIC MUREIN TRANSGLYCOSYLASE"/>
    <property type="match status" value="1"/>
</dbReference>
<evidence type="ECO:0000256" key="4">
    <source>
        <dbReference type="ARBA" id="ARBA00023136"/>
    </source>
</evidence>